<accession>A0A967ECK5</accession>
<proteinExistence type="predicted"/>
<dbReference type="Proteomes" id="UP000597459">
    <property type="component" value="Unassembled WGS sequence"/>
</dbReference>
<evidence type="ECO:0000313" key="2">
    <source>
        <dbReference type="Proteomes" id="UP000597459"/>
    </source>
</evidence>
<evidence type="ECO:0008006" key="3">
    <source>
        <dbReference type="Google" id="ProtNLM"/>
    </source>
</evidence>
<sequence length="222" mass="24272">MNTRLPALLVLLAATGCSYTIDPLKNYCAEPDIAAAIVKTANAPSPLPDVTNPPASSAATTFTNGTIRDSLFGSHYQVLACQGTLTRADGTQEKGIAVASRKDGNTGWRDLWLDPASPDYMRAWLSDERMSAFKERQINEKIARTPTQCKPYAEDLFHQTHTTGLEDGALRSTLYSCLSAHHFKPMLAPSGVARGQGAQPLPTFYIPYYLNPEIELSGLQYY</sequence>
<dbReference type="RefSeq" id="WP_166317325.1">
    <property type="nucleotide sequence ID" value="NZ_WOTH01000031.1"/>
</dbReference>
<dbReference type="AlphaFoldDB" id="A0A967ECK5"/>
<gene>
    <name evidence="1" type="ORF">GOB87_12365</name>
</gene>
<dbReference type="EMBL" id="WOTH01000031">
    <property type="protein sequence ID" value="NHO54728.1"/>
    <property type="molecule type" value="Genomic_DNA"/>
</dbReference>
<reference evidence="1" key="1">
    <citation type="submission" date="2019-11" db="EMBL/GenBank/DDBJ databases">
        <title>Description of new Acetobacter species.</title>
        <authorList>
            <person name="Cleenwerck I."/>
            <person name="Sombolestani A.S."/>
        </authorList>
    </citation>
    <scope>NUCLEOTIDE SEQUENCE</scope>
    <source>
        <strain evidence="1">LMG 1626</strain>
    </source>
</reference>
<evidence type="ECO:0000313" key="1">
    <source>
        <dbReference type="EMBL" id="NHO54728.1"/>
    </source>
</evidence>
<name>A0A967ECK5_9PROT</name>
<organism evidence="1 2">
    <name type="scientific">Acetobacter estunensis</name>
    <dbReference type="NCBI Taxonomy" id="104097"/>
    <lineage>
        <taxon>Bacteria</taxon>
        <taxon>Pseudomonadati</taxon>
        <taxon>Pseudomonadota</taxon>
        <taxon>Alphaproteobacteria</taxon>
        <taxon>Acetobacterales</taxon>
        <taxon>Acetobacteraceae</taxon>
        <taxon>Acetobacter</taxon>
    </lineage>
</organism>
<keyword evidence="2" id="KW-1185">Reference proteome</keyword>
<dbReference type="PROSITE" id="PS51257">
    <property type="entry name" value="PROKAR_LIPOPROTEIN"/>
    <property type="match status" value="1"/>
</dbReference>
<protein>
    <recommendedName>
        <fullName evidence="3">Lipoprotein</fullName>
    </recommendedName>
</protein>
<comment type="caution">
    <text evidence="1">The sequence shown here is derived from an EMBL/GenBank/DDBJ whole genome shotgun (WGS) entry which is preliminary data.</text>
</comment>